<organism evidence="2 3">
    <name type="scientific">Actinoplanes italicus</name>
    <dbReference type="NCBI Taxonomy" id="113567"/>
    <lineage>
        <taxon>Bacteria</taxon>
        <taxon>Bacillati</taxon>
        <taxon>Actinomycetota</taxon>
        <taxon>Actinomycetes</taxon>
        <taxon>Micromonosporales</taxon>
        <taxon>Micromonosporaceae</taxon>
        <taxon>Actinoplanes</taxon>
    </lineage>
</organism>
<reference evidence="2 3" key="1">
    <citation type="submission" date="2018-03" db="EMBL/GenBank/DDBJ databases">
        <title>Genomic Encyclopedia of Archaeal and Bacterial Type Strains, Phase II (KMG-II): from individual species to whole genera.</title>
        <authorList>
            <person name="Goeker M."/>
        </authorList>
    </citation>
    <scope>NUCLEOTIDE SEQUENCE [LARGE SCALE GENOMIC DNA]</scope>
    <source>
        <strain evidence="2 3">DSM 43146</strain>
    </source>
</reference>
<protein>
    <submittedName>
        <fullName evidence="2">Uncharacterized protein</fullName>
    </submittedName>
</protein>
<feature type="transmembrane region" description="Helical" evidence="1">
    <location>
        <begin position="12"/>
        <end position="31"/>
    </location>
</feature>
<feature type="transmembrane region" description="Helical" evidence="1">
    <location>
        <begin position="258"/>
        <end position="276"/>
    </location>
</feature>
<comment type="caution">
    <text evidence="2">The sequence shown here is derived from an EMBL/GenBank/DDBJ whole genome shotgun (WGS) entry which is preliminary data.</text>
</comment>
<evidence type="ECO:0000313" key="3">
    <source>
        <dbReference type="Proteomes" id="UP000239415"/>
    </source>
</evidence>
<feature type="transmembrane region" description="Helical" evidence="1">
    <location>
        <begin position="309"/>
        <end position="328"/>
    </location>
</feature>
<sequence>HRPLPDPLARRWLRALRLAVVLPVALFGVAATSDTDASGPKPLAHTVMTGDDGALYLGAKDTGQDWSVSRDGGRTWQESRKPSGAEPVFCAKAEPATCYRVVTGALAVQSDRGDARWADSWRISERDRDGLADVYGTHDLSSVSLSVLEVEGGHVVVVANRRDGFAVRDRLGVWKRIGFPGLPASVVPAELASLTPEPEEEPGSPAFPLAFLFSGLVLTAVPVWRLWRSGGGALWWWLIAPLAATGLLTVLIDHTAAAGVTVATALICPAVALTAARVTPSSVLGAFLLVMAAMATSTLVWLAGDTGQIGVLVVFMTVSALAVTPAVVKVI</sequence>
<feature type="non-terminal residue" evidence="2">
    <location>
        <position position="1"/>
    </location>
</feature>
<feature type="transmembrane region" description="Helical" evidence="1">
    <location>
        <begin position="283"/>
        <end position="303"/>
    </location>
</feature>
<dbReference type="EMBL" id="PVMZ01000059">
    <property type="protein sequence ID" value="PRX02803.1"/>
    <property type="molecule type" value="Genomic_DNA"/>
</dbReference>
<keyword evidence="3" id="KW-1185">Reference proteome</keyword>
<proteinExistence type="predicted"/>
<accession>A0A2T0J5A4</accession>
<dbReference type="Proteomes" id="UP000239415">
    <property type="component" value="Unassembled WGS sequence"/>
</dbReference>
<gene>
    <name evidence="2" type="ORF">CLV67_1591</name>
</gene>
<name>A0A2T0J5A4_9ACTN</name>
<keyword evidence="1" id="KW-0812">Transmembrane</keyword>
<keyword evidence="1" id="KW-0472">Membrane</keyword>
<evidence type="ECO:0000256" key="1">
    <source>
        <dbReference type="SAM" id="Phobius"/>
    </source>
</evidence>
<dbReference type="RefSeq" id="WP_170154327.1">
    <property type="nucleotide sequence ID" value="NZ_PVMZ01000059.1"/>
</dbReference>
<dbReference type="AlphaFoldDB" id="A0A2T0J5A4"/>
<feature type="transmembrane region" description="Helical" evidence="1">
    <location>
        <begin position="206"/>
        <end position="227"/>
    </location>
</feature>
<evidence type="ECO:0000313" key="2">
    <source>
        <dbReference type="EMBL" id="PRX02803.1"/>
    </source>
</evidence>
<keyword evidence="1" id="KW-1133">Transmembrane helix</keyword>
<feature type="transmembrane region" description="Helical" evidence="1">
    <location>
        <begin position="234"/>
        <end position="252"/>
    </location>
</feature>